<dbReference type="STRING" id="767519.SAMN05216559_0837"/>
<evidence type="ECO:0000313" key="3">
    <source>
        <dbReference type="Proteomes" id="UP000199062"/>
    </source>
</evidence>
<gene>
    <name evidence="2" type="ORF">SAMN05216559_0837</name>
</gene>
<name>A0A1I6KHX1_9EURY</name>
<feature type="compositionally biased region" description="Low complexity" evidence="1">
    <location>
        <begin position="11"/>
        <end position="21"/>
    </location>
</feature>
<dbReference type="OrthoDB" id="184300at2157"/>
<feature type="region of interest" description="Disordered" evidence="1">
    <location>
        <begin position="319"/>
        <end position="352"/>
    </location>
</feature>
<keyword evidence="2" id="KW-0456">Lyase</keyword>
<feature type="region of interest" description="Disordered" evidence="1">
    <location>
        <begin position="1"/>
        <end position="21"/>
    </location>
</feature>
<feature type="compositionally biased region" description="Acidic residues" evidence="1">
    <location>
        <begin position="1"/>
        <end position="10"/>
    </location>
</feature>
<keyword evidence="3" id="KW-1185">Reference proteome</keyword>
<dbReference type="SFLD" id="SFLDG01115">
    <property type="entry name" value="Phosphonate_metabolism_(PhnJ)"/>
    <property type="match status" value="1"/>
</dbReference>
<dbReference type="GO" id="GO:0051539">
    <property type="term" value="F:4 iron, 4 sulfur cluster binding"/>
    <property type="evidence" value="ECO:0007669"/>
    <property type="project" value="InterPro"/>
</dbReference>
<sequence length="352" mass="38186">MTDTEADAADGTDPAAATESGTAVAASSVADAVDDLSGEGLSGYNYAYLDEHTKREVRRAILKGIAIPGHQVPFASRPMPLARGWGTGGIQASLSLLGPDDAFKVIDQGSDESVNAANVRRLAETTAEVETTTDTTEADVIQTRHRIPEEVLDEDQILVLQVPITDALRKVDSSDAANRRRHAHANYGKMWVHLYENVVEWGEIQIAARYPTMVAGRYLMDPSPIPRWDVPKLDDADNLFVFAAGREARIYAVPPHTDVEPLAFADKSFQVERFPDQACRSCGSTDTYLTEIETGEGDRLYVCNDTSFCLKRQDEPGLAKDHHLDRDGVDWGPGTPGGPTADEMATNGGDDA</sequence>
<dbReference type="EMBL" id="FOZK01000001">
    <property type="protein sequence ID" value="SFR90796.1"/>
    <property type="molecule type" value="Genomic_DNA"/>
</dbReference>
<dbReference type="AlphaFoldDB" id="A0A1I6KHX1"/>
<dbReference type="Pfam" id="PF06007">
    <property type="entry name" value="PhnJ"/>
    <property type="match status" value="1"/>
</dbReference>
<evidence type="ECO:0000256" key="1">
    <source>
        <dbReference type="SAM" id="MobiDB-lite"/>
    </source>
</evidence>
<reference evidence="2 3" key="1">
    <citation type="submission" date="2016-10" db="EMBL/GenBank/DDBJ databases">
        <authorList>
            <person name="de Groot N.N."/>
        </authorList>
    </citation>
    <scope>NUCLEOTIDE SEQUENCE [LARGE SCALE GENOMIC DNA]</scope>
    <source>
        <strain evidence="2 3">CGMCC 1.10457</strain>
    </source>
</reference>
<proteinExistence type="predicted"/>
<organism evidence="2 3">
    <name type="scientific">Halomicrobium zhouii</name>
    <dbReference type="NCBI Taxonomy" id="767519"/>
    <lineage>
        <taxon>Archaea</taxon>
        <taxon>Methanobacteriati</taxon>
        <taxon>Methanobacteriota</taxon>
        <taxon>Stenosarchaea group</taxon>
        <taxon>Halobacteria</taxon>
        <taxon>Halobacteriales</taxon>
        <taxon>Haloarculaceae</taxon>
        <taxon>Halomicrobium</taxon>
    </lineage>
</organism>
<dbReference type="RefSeq" id="WP_089814153.1">
    <property type="nucleotide sequence ID" value="NZ_FOZK01000001.1"/>
</dbReference>
<dbReference type="SFLD" id="SFLDF00379">
    <property type="entry name" value="Phosphonate_metabolism_(PhnJ)"/>
    <property type="match status" value="1"/>
</dbReference>
<dbReference type="InterPro" id="IPR010306">
    <property type="entry name" value="PhnJ"/>
</dbReference>
<dbReference type="Proteomes" id="UP000199062">
    <property type="component" value="Unassembled WGS sequence"/>
</dbReference>
<feature type="compositionally biased region" description="Basic and acidic residues" evidence="1">
    <location>
        <begin position="319"/>
        <end position="329"/>
    </location>
</feature>
<dbReference type="SFLD" id="SFLDS00033">
    <property type="entry name" value="Radical_SAM_Phosphonate_Metabo"/>
    <property type="match status" value="1"/>
</dbReference>
<dbReference type="GO" id="GO:0019700">
    <property type="term" value="P:organic phosphonate catabolic process"/>
    <property type="evidence" value="ECO:0007669"/>
    <property type="project" value="InterPro"/>
</dbReference>
<protein>
    <submittedName>
        <fullName evidence="2">Alpha-D-ribose 1-methylphosphonate 5-phosphate C-P lyase</fullName>
    </submittedName>
</protein>
<dbReference type="GO" id="GO:0016829">
    <property type="term" value="F:lyase activity"/>
    <property type="evidence" value="ECO:0007669"/>
    <property type="project" value="UniProtKB-KW"/>
</dbReference>
<accession>A0A1I6KHX1</accession>
<evidence type="ECO:0000313" key="2">
    <source>
        <dbReference type="EMBL" id="SFR90796.1"/>
    </source>
</evidence>